<evidence type="ECO:0000313" key="12">
    <source>
        <dbReference type="EnsemblMetazoa" id="AATE018364-PA.1"/>
    </source>
</evidence>
<evidence type="ECO:0000256" key="9">
    <source>
        <dbReference type="ARBA" id="ARBA00023163"/>
    </source>
</evidence>
<evidence type="ECO:0000256" key="8">
    <source>
        <dbReference type="ARBA" id="ARBA00023125"/>
    </source>
</evidence>
<dbReference type="SMART" id="SM00355">
    <property type="entry name" value="ZnF_C2H2"/>
    <property type="match status" value="10"/>
</dbReference>
<keyword evidence="9" id="KW-0804">Transcription</keyword>
<dbReference type="STRING" id="41427.A0A182JHT7"/>
<dbReference type="AlphaFoldDB" id="A0A182JHT7"/>
<dbReference type="SUPFAM" id="SSF57667">
    <property type="entry name" value="beta-beta-alpha zinc fingers"/>
    <property type="match status" value="3"/>
</dbReference>
<evidence type="ECO:0000259" key="11">
    <source>
        <dbReference type="PROSITE" id="PS50157"/>
    </source>
</evidence>
<dbReference type="FunFam" id="3.30.160.60:FF:000188">
    <property type="entry name" value="Zinc finger protein 787"/>
    <property type="match status" value="1"/>
</dbReference>
<keyword evidence="5" id="KW-0863">Zinc-finger</keyword>
<evidence type="ECO:0000256" key="7">
    <source>
        <dbReference type="ARBA" id="ARBA00023015"/>
    </source>
</evidence>
<feature type="domain" description="C2H2-type" evidence="11">
    <location>
        <begin position="422"/>
        <end position="449"/>
    </location>
</feature>
<dbReference type="PROSITE" id="PS00028">
    <property type="entry name" value="ZINC_FINGER_C2H2_1"/>
    <property type="match status" value="9"/>
</dbReference>
<evidence type="ECO:0000256" key="5">
    <source>
        <dbReference type="ARBA" id="ARBA00022771"/>
    </source>
</evidence>
<dbReference type="FunFam" id="3.30.160.60:FF:000100">
    <property type="entry name" value="Zinc finger 45-like"/>
    <property type="match status" value="1"/>
</dbReference>
<feature type="domain" description="C2H2-type" evidence="11">
    <location>
        <begin position="394"/>
        <end position="421"/>
    </location>
</feature>
<dbReference type="EnsemblMetazoa" id="AATE018364-RA">
    <property type="protein sequence ID" value="AATE018364-PA.1"/>
    <property type="gene ID" value="AATE018364"/>
</dbReference>
<feature type="domain" description="C2H2-type" evidence="11">
    <location>
        <begin position="307"/>
        <end position="334"/>
    </location>
</feature>
<keyword evidence="8" id="KW-0238">DNA-binding</keyword>
<protein>
    <recommendedName>
        <fullName evidence="11">C2H2-type domain-containing protein</fullName>
    </recommendedName>
</protein>
<dbReference type="GO" id="GO:0000977">
    <property type="term" value="F:RNA polymerase II transcription regulatory region sequence-specific DNA binding"/>
    <property type="evidence" value="ECO:0007669"/>
    <property type="project" value="TreeGrafter"/>
</dbReference>
<keyword evidence="10" id="KW-0539">Nucleus</keyword>
<feature type="domain" description="C2H2-type" evidence="11">
    <location>
        <begin position="44"/>
        <end position="72"/>
    </location>
</feature>
<keyword evidence="6" id="KW-0862">Zinc</keyword>
<feature type="domain" description="C2H2-type" evidence="11">
    <location>
        <begin position="335"/>
        <end position="365"/>
    </location>
</feature>
<name>A0A182JHT7_ANOAO</name>
<dbReference type="GO" id="GO:0000981">
    <property type="term" value="F:DNA-binding transcription factor activity, RNA polymerase II-specific"/>
    <property type="evidence" value="ECO:0007669"/>
    <property type="project" value="TreeGrafter"/>
</dbReference>
<dbReference type="GO" id="GO:0008270">
    <property type="term" value="F:zinc ion binding"/>
    <property type="evidence" value="ECO:0007669"/>
    <property type="project" value="UniProtKB-KW"/>
</dbReference>
<feature type="domain" description="C2H2-type" evidence="11">
    <location>
        <begin position="142"/>
        <end position="164"/>
    </location>
</feature>
<proteinExistence type="inferred from homology"/>
<evidence type="ECO:0000256" key="10">
    <source>
        <dbReference type="ARBA" id="ARBA00023242"/>
    </source>
</evidence>
<dbReference type="VEuPathDB" id="VectorBase:AATE018364"/>
<evidence type="ECO:0000256" key="6">
    <source>
        <dbReference type="ARBA" id="ARBA00022833"/>
    </source>
</evidence>
<keyword evidence="7" id="KW-0805">Transcription regulation</keyword>
<dbReference type="Gene3D" id="3.30.160.60">
    <property type="entry name" value="Classic Zinc Finger"/>
    <property type="match status" value="6"/>
</dbReference>
<keyword evidence="3" id="KW-0479">Metal-binding</keyword>
<dbReference type="FunFam" id="3.30.160.60:FF:000634">
    <property type="entry name" value="Zinc finger X-chromosomal protein"/>
    <property type="match status" value="1"/>
</dbReference>
<dbReference type="InterPro" id="IPR013087">
    <property type="entry name" value="Znf_C2H2_type"/>
</dbReference>
<dbReference type="GO" id="GO:0005634">
    <property type="term" value="C:nucleus"/>
    <property type="evidence" value="ECO:0007669"/>
    <property type="project" value="UniProtKB-SubCell"/>
</dbReference>
<comment type="similarity">
    <text evidence="2">Belongs to the krueppel C2H2-type zinc-finger protein family.</text>
</comment>
<evidence type="ECO:0000256" key="1">
    <source>
        <dbReference type="ARBA" id="ARBA00004123"/>
    </source>
</evidence>
<evidence type="ECO:0000256" key="3">
    <source>
        <dbReference type="ARBA" id="ARBA00022723"/>
    </source>
</evidence>
<feature type="domain" description="C2H2-type" evidence="11">
    <location>
        <begin position="366"/>
        <end position="393"/>
    </location>
</feature>
<accession>A0A182JHT7</accession>
<dbReference type="InterPro" id="IPR036236">
    <property type="entry name" value="Znf_C2H2_sf"/>
</dbReference>
<dbReference type="PROSITE" id="PS50157">
    <property type="entry name" value="ZINC_FINGER_C2H2_2"/>
    <property type="match status" value="7"/>
</dbReference>
<sequence length="449" mass="51739">MAKGQDNNVHQSLLKYNVNRWQSILLRFKKKPSLAAVRSSNKQFECNRCKNKFVLLSGLERHKSKFHADDAGAAPPEKVWYFASVIQCVYCQAVFANVDKYVDHIIRHHSESLTSSYLSGGEDQTSAILCSPGCIFATGAAFMCEFCDTRFSDLPSLFHHESLHDPADGFRCNFCQLNVPTIEGMLAHRVGKPEAITKVHDGAIPNVPNEYCCNICKGCYRSLQELYNHRYEMKHFFPRKTQKEQQMRGLIEHCAICGYLSNSATELAWHLNENHGKSTNATNNTANGSRRTSVINQEASSKLSRPYLCEQCGKTYTQSSHLFQHLRFHNGVRPFACPNKPCERSFTIGPDLKDHIRKCHTGERPFKCEECGKRFLTGSVYYQHRLIHRGERRYACPDCDRRFYRTDALKNHQRIHTGEKPFACHVCDRKFRQRGDREKHVRVKHMKIR</sequence>
<organism evidence="12">
    <name type="scientific">Anopheles atroparvus</name>
    <name type="common">European mosquito</name>
    <dbReference type="NCBI Taxonomy" id="41427"/>
    <lineage>
        <taxon>Eukaryota</taxon>
        <taxon>Metazoa</taxon>
        <taxon>Ecdysozoa</taxon>
        <taxon>Arthropoda</taxon>
        <taxon>Hexapoda</taxon>
        <taxon>Insecta</taxon>
        <taxon>Pterygota</taxon>
        <taxon>Neoptera</taxon>
        <taxon>Endopterygota</taxon>
        <taxon>Diptera</taxon>
        <taxon>Nematocera</taxon>
        <taxon>Culicoidea</taxon>
        <taxon>Culicidae</taxon>
        <taxon>Anophelinae</taxon>
        <taxon>Anopheles</taxon>
    </lineage>
</organism>
<dbReference type="PANTHER" id="PTHR24379:SF127">
    <property type="entry name" value="BLOODY FINGERS-RELATED"/>
    <property type="match status" value="1"/>
</dbReference>
<comment type="subcellular location">
    <subcellularLocation>
        <location evidence="1">Nucleus</location>
    </subcellularLocation>
</comment>
<reference evidence="12" key="1">
    <citation type="submission" date="2022-08" db="UniProtKB">
        <authorList>
            <consortium name="EnsemblMetazoa"/>
        </authorList>
    </citation>
    <scope>IDENTIFICATION</scope>
    <source>
        <strain evidence="12">EBRO</strain>
    </source>
</reference>
<evidence type="ECO:0000256" key="2">
    <source>
        <dbReference type="ARBA" id="ARBA00006991"/>
    </source>
</evidence>
<dbReference type="PANTHER" id="PTHR24379">
    <property type="entry name" value="KRAB AND ZINC FINGER DOMAIN-CONTAINING"/>
    <property type="match status" value="1"/>
</dbReference>
<keyword evidence="4" id="KW-0677">Repeat</keyword>
<evidence type="ECO:0000256" key="4">
    <source>
        <dbReference type="ARBA" id="ARBA00022737"/>
    </source>
</evidence>
<dbReference type="FunFam" id="3.30.160.60:FF:000062">
    <property type="entry name" value="RB-associated KRAB zinc finger protein-like"/>
    <property type="match status" value="1"/>
</dbReference>
<dbReference type="Pfam" id="PF00096">
    <property type="entry name" value="zf-C2H2"/>
    <property type="match status" value="3"/>
</dbReference>